<accession>A0A6B1DSU9</accession>
<feature type="transmembrane region" description="Helical" evidence="6">
    <location>
        <begin position="176"/>
        <end position="195"/>
    </location>
</feature>
<dbReference type="SUPFAM" id="SSF52402">
    <property type="entry name" value="Adenine nucleotide alpha hydrolases-like"/>
    <property type="match status" value="2"/>
</dbReference>
<sequence length="802" mass="85941">MTQAEPQVEVSLSRNLGLLAVTMIGVGAMIGAGIFVLTGIAAGKAGPGLLLAFLLNGCIALIIGGSYAELGSCFPAAGGGYLWIKQGMNDLFGYLSGWMSWFAQSLACALYALAFGAFFGELLGLWGLDLAAGCTDIHHGCPLLHWTRVGLGVALAVTFTWINYKGSSETGLIGNIVTSIKIVILVVMAAFGLSLMFRAAGGEVSTIVESSFRPFLPFGIGGVLLAMGLTFIAFEGFEIIAASGEEVKNPTRNIPMAIALSILIAVSIYLMTAAVVIGAIDSGDPNVPVYQFLSTLGELGMVEVAAQIFPVGGKLMLILAGLASATSALNATLYGSSRVAFAMGRDGNLFPAFGQINPSTMTPVMAIAMSGLLVVVMAVSLPIEDVAASANIMFLLLFMMVCYSVVSLRKSRPDLKRRFTLPLTPFLPSLGIAICLVLAVWLASLSMIAWGIAIAWMVGGLTIYFVWILPNQTKWEVDPSRTVSESASVLTATGLPTVLVPVKDKFMASSVGALGSIFAHQRGHELLCMHVVRTPDMNTVRADMIDTSVTRVASRVSRQLDVNHRELTVVGRSVSQTISAKAHEYDTELIVFGWPGATVGSQHAFGSVIDLIGTNPPCDILVTHFNTLWRKPRRIVIPSRGRGANLRMSYEVTRDLMAFYRSEDSLKIHESPGSSQEEIQVKTIYVVTSDEERENTPLVKQTSIDLAKSMDVDTEFEVVEAANVEAGILHASRNADLLLLGASDEGYFTQQFRGSIPERVMRKTSANVIMSRKFQGPVSSMLRRFGLGGPREDQEVPNLDTE</sequence>
<evidence type="ECO:0000259" key="7">
    <source>
        <dbReference type="Pfam" id="PF00582"/>
    </source>
</evidence>
<feature type="transmembrane region" description="Helical" evidence="6">
    <location>
        <begin position="101"/>
        <end position="126"/>
    </location>
</feature>
<dbReference type="Pfam" id="PF00582">
    <property type="entry name" value="Usp"/>
    <property type="match status" value="1"/>
</dbReference>
<evidence type="ECO:0000256" key="6">
    <source>
        <dbReference type="SAM" id="Phobius"/>
    </source>
</evidence>
<evidence type="ECO:0000313" key="8">
    <source>
        <dbReference type="EMBL" id="MYD90277.1"/>
    </source>
</evidence>
<feature type="transmembrane region" description="Helical" evidence="6">
    <location>
        <begin position="254"/>
        <end position="277"/>
    </location>
</feature>
<dbReference type="Gene3D" id="3.40.50.12370">
    <property type="match status" value="1"/>
</dbReference>
<evidence type="ECO:0000256" key="2">
    <source>
        <dbReference type="ARBA" id="ARBA00022475"/>
    </source>
</evidence>
<organism evidence="8">
    <name type="scientific">Caldilineaceae bacterium SB0662_bin_9</name>
    <dbReference type="NCBI Taxonomy" id="2605258"/>
    <lineage>
        <taxon>Bacteria</taxon>
        <taxon>Bacillati</taxon>
        <taxon>Chloroflexota</taxon>
        <taxon>Caldilineae</taxon>
        <taxon>Caldilineales</taxon>
        <taxon>Caldilineaceae</taxon>
    </lineage>
</organism>
<proteinExistence type="predicted"/>
<dbReference type="GO" id="GO:0005886">
    <property type="term" value="C:plasma membrane"/>
    <property type="evidence" value="ECO:0007669"/>
    <property type="project" value="UniProtKB-SubCell"/>
</dbReference>
<dbReference type="InterPro" id="IPR006016">
    <property type="entry name" value="UspA"/>
</dbReference>
<dbReference type="PANTHER" id="PTHR42770:SF11">
    <property type="entry name" value="INNER MEMBRANE TRANSPORT PROTEIN YBAT"/>
    <property type="match status" value="1"/>
</dbReference>
<gene>
    <name evidence="8" type="ORF">F4Y08_08070</name>
</gene>
<dbReference type="Pfam" id="PF13520">
    <property type="entry name" value="AA_permease_2"/>
    <property type="match status" value="1"/>
</dbReference>
<protein>
    <submittedName>
        <fullName evidence="8">Amino acid permease</fullName>
    </submittedName>
</protein>
<feature type="transmembrane region" description="Helical" evidence="6">
    <location>
        <begin position="420"/>
        <end position="442"/>
    </location>
</feature>
<reference evidence="8" key="1">
    <citation type="submission" date="2019-09" db="EMBL/GenBank/DDBJ databases">
        <title>Characterisation of the sponge microbiome using genome-centric metagenomics.</title>
        <authorList>
            <person name="Engelberts J.P."/>
            <person name="Robbins S.J."/>
            <person name="De Goeij J.M."/>
            <person name="Aranda M."/>
            <person name="Bell S.C."/>
            <person name="Webster N.S."/>
        </authorList>
    </citation>
    <scope>NUCLEOTIDE SEQUENCE</scope>
    <source>
        <strain evidence="8">SB0662_bin_9</strain>
    </source>
</reference>
<feature type="transmembrane region" description="Helical" evidence="6">
    <location>
        <begin position="448"/>
        <end position="469"/>
    </location>
</feature>
<keyword evidence="2" id="KW-1003">Cell membrane</keyword>
<evidence type="ECO:0000256" key="1">
    <source>
        <dbReference type="ARBA" id="ARBA00004651"/>
    </source>
</evidence>
<keyword evidence="3 6" id="KW-0812">Transmembrane</keyword>
<keyword evidence="4 6" id="KW-1133">Transmembrane helix</keyword>
<dbReference type="Gene3D" id="1.20.1740.10">
    <property type="entry name" value="Amino acid/polyamine transporter I"/>
    <property type="match status" value="1"/>
</dbReference>
<feature type="domain" description="UspA" evidence="7">
    <location>
        <begin position="518"/>
        <end position="623"/>
    </location>
</feature>
<dbReference type="EMBL" id="VXPY01000055">
    <property type="protein sequence ID" value="MYD90277.1"/>
    <property type="molecule type" value="Genomic_DNA"/>
</dbReference>
<dbReference type="GO" id="GO:0022857">
    <property type="term" value="F:transmembrane transporter activity"/>
    <property type="evidence" value="ECO:0007669"/>
    <property type="project" value="InterPro"/>
</dbReference>
<keyword evidence="5 6" id="KW-0472">Membrane</keyword>
<feature type="transmembrane region" description="Helical" evidence="6">
    <location>
        <begin position="16"/>
        <end position="37"/>
    </location>
</feature>
<feature type="transmembrane region" description="Helical" evidence="6">
    <location>
        <begin position="315"/>
        <end position="335"/>
    </location>
</feature>
<comment type="subcellular location">
    <subcellularLocation>
        <location evidence="1">Cell membrane</location>
        <topology evidence="1">Multi-pass membrane protein</topology>
    </subcellularLocation>
</comment>
<dbReference type="InterPro" id="IPR002293">
    <property type="entry name" value="AA/rel_permease1"/>
</dbReference>
<feature type="transmembrane region" description="Helical" evidence="6">
    <location>
        <begin position="389"/>
        <end position="408"/>
    </location>
</feature>
<evidence type="ECO:0000256" key="3">
    <source>
        <dbReference type="ARBA" id="ARBA00022692"/>
    </source>
</evidence>
<dbReference type="InterPro" id="IPR050367">
    <property type="entry name" value="APC_superfamily"/>
</dbReference>
<comment type="caution">
    <text evidence="8">The sequence shown here is derived from an EMBL/GenBank/DDBJ whole genome shotgun (WGS) entry which is preliminary data.</text>
</comment>
<feature type="transmembrane region" description="Helical" evidence="6">
    <location>
        <begin position="146"/>
        <end position="164"/>
    </location>
</feature>
<evidence type="ECO:0000256" key="5">
    <source>
        <dbReference type="ARBA" id="ARBA00023136"/>
    </source>
</evidence>
<evidence type="ECO:0000256" key="4">
    <source>
        <dbReference type="ARBA" id="ARBA00022989"/>
    </source>
</evidence>
<dbReference type="PANTHER" id="PTHR42770">
    <property type="entry name" value="AMINO ACID TRANSPORTER-RELATED"/>
    <property type="match status" value="1"/>
</dbReference>
<dbReference type="AlphaFoldDB" id="A0A6B1DSU9"/>
<feature type="transmembrane region" description="Helical" evidence="6">
    <location>
        <begin position="364"/>
        <end position="383"/>
    </location>
</feature>
<name>A0A6B1DSU9_9CHLR</name>
<feature type="transmembrane region" description="Helical" evidence="6">
    <location>
        <begin position="215"/>
        <end position="234"/>
    </location>
</feature>